<dbReference type="EMBL" id="JAIWYP010000008">
    <property type="protein sequence ID" value="KAH3785007.1"/>
    <property type="molecule type" value="Genomic_DNA"/>
</dbReference>
<gene>
    <name evidence="2" type="ORF">DPMN_163089</name>
</gene>
<keyword evidence="3" id="KW-1185">Reference proteome</keyword>
<organism evidence="2 3">
    <name type="scientific">Dreissena polymorpha</name>
    <name type="common">Zebra mussel</name>
    <name type="synonym">Mytilus polymorpha</name>
    <dbReference type="NCBI Taxonomy" id="45954"/>
    <lineage>
        <taxon>Eukaryota</taxon>
        <taxon>Metazoa</taxon>
        <taxon>Spiralia</taxon>
        <taxon>Lophotrochozoa</taxon>
        <taxon>Mollusca</taxon>
        <taxon>Bivalvia</taxon>
        <taxon>Autobranchia</taxon>
        <taxon>Heteroconchia</taxon>
        <taxon>Euheterodonta</taxon>
        <taxon>Imparidentia</taxon>
        <taxon>Neoheterodontei</taxon>
        <taxon>Myida</taxon>
        <taxon>Dreissenoidea</taxon>
        <taxon>Dreissenidae</taxon>
        <taxon>Dreissena</taxon>
    </lineage>
</organism>
<dbReference type="Proteomes" id="UP000828390">
    <property type="component" value="Unassembled WGS sequence"/>
</dbReference>
<reference evidence="2" key="2">
    <citation type="submission" date="2020-11" db="EMBL/GenBank/DDBJ databases">
        <authorList>
            <person name="McCartney M.A."/>
            <person name="Auch B."/>
            <person name="Kono T."/>
            <person name="Mallez S."/>
            <person name="Becker A."/>
            <person name="Gohl D.M."/>
            <person name="Silverstein K.A.T."/>
            <person name="Koren S."/>
            <person name="Bechman K.B."/>
            <person name="Herman A."/>
            <person name="Abrahante J.E."/>
            <person name="Garbe J."/>
        </authorList>
    </citation>
    <scope>NUCLEOTIDE SEQUENCE</scope>
    <source>
        <strain evidence="2">Duluth1</strain>
        <tissue evidence="2">Whole animal</tissue>
    </source>
</reference>
<accession>A0A9D4ERG7</accession>
<name>A0A9D4ERG7_DREPO</name>
<dbReference type="AlphaFoldDB" id="A0A9D4ERG7"/>
<evidence type="ECO:0000256" key="1">
    <source>
        <dbReference type="SAM" id="MobiDB-lite"/>
    </source>
</evidence>
<feature type="region of interest" description="Disordered" evidence="1">
    <location>
        <begin position="1"/>
        <end position="31"/>
    </location>
</feature>
<protein>
    <submittedName>
        <fullName evidence="2">Uncharacterized protein</fullName>
    </submittedName>
</protein>
<evidence type="ECO:0000313" key="2">
    <source>
        <dbReference type="EMBL" id="KAH3785007.1"/>
    </source>
</evidence>
<comment type="caution">
    <text evidence="2">The sequence shown here is derived from an EMBL/GenBank/DDBJ whole genome shotgun (WGS) entry which is preliminary data.</text>
</comment>
<feature type="compositionally biased region" description="Basic and acidic residues" evidence="1">
    <location>
        <begin position="11"/>
        <end position="27"/>
    </location>
</feature>
<proteinExistence type="predicted"/>
<sequence length="72" mass="8579">MSKWPSGSAGDSRRNCKREMKKRDCSNSRHAYPHNRQMNALTRTISYRNKLSLKMYLMKLNLMYQRNPSARI</sequence>
<evidence type="ECO:0000313" key="3">
    <source>
        <dbReference type="Proteomes" id="UP000828390"/>
    </source>
</evidence>
<reference evidence="2" key="1">
    <citation type="journal article" date="2019" name="bioRxiv">
        <title>The Genome of the Zebra Mussel, Dreissena polymorpha: A Resource for Invasive Species Research.</title>
        <authorList>
            <person name="McCartney M.A."/>
            <person name="Auch B."/>
            <person name="Kono T."/>
            <person name="Mallez S."/>
            <person name="Zhang Y."/>
            <person name="Obille A."/>
            <person name="Becker A."/>
            <person name="Abrahante J.E."/>
            <person name="Garbe J."/>
            <person name="Badalamenti J.P."/>
            <person name="Herman A."/>
            <person name="Mangelson H."/>
            <person name="Liachko I."/>
            <person name="Sullivan S."/>
            <person name="Sone E.D."/>
            <person name="Koren S."/>
            <person name="Silverstein K.A.T."/>
            <person name="Beckman K.B."/>
            <person name="Gohl D.M."/>
        </authorList>
    </citation>
    <scope>NUCLEOTIDE SEQUENCE</scope>
    <source>
        <strain evidence="2">Duluth1</strain>
        <tissue evidence="2">Whole animal</tissue>
    </source>
</reference>